<evidence type="ECO:0000313" key="1">
    <source>
        <dbReference type="EMBL" id="PFX16577.1"/>
    </source>
</evidence>
<keyword evidence="2" id="KW-1185">Reference proteome</keyword>
<evidence type="ECO:0000313" key="2">
    <source>
        <dbReference type="Proteomes" id="UP000225706"/>
    </source>
</evidence>
<dbReference type="OrthoDB" id="5970526at2759"/>
<dbReference type="EMBL" id="LSMT01000535">
    <property type="protein sequence ID" value="PFX16577.1"/>
    <property type="molecule type" value="Genomic_DNA"/>
</dbReference>
<comment type="caution">
    <text evidence="1">The sequence shown here is derived from an EMBL/GenBank/DDBJ whole genome shotgun (WGS) entry which is preliminary data.</text>
</comment>
<dbReference type="Proteomes" id="UP000225706">
    <property type="component" value="Unassembled WGS sequence"/>
</dbReference>
<name>A0A2B4RJN8_STYPI</name>
<accession>A0A2B4RJN8</accession>
<reference evidence="2" key="1">
    <citation type="journal article" date="2017" name="bioRxiv">
        <title>Comparative analysis of the genomes of Stylophora pistillata and Acropora digitifera provides evidence for extensive differences between species of corals.</title>
        <authorList>
            <person name="Voolstra C.R."/>
            <person name="Li Y."/>
            <person name="Liew Y.J."/>
            <person name="Baumgarten S."/>
            <person name="Zoccola D."/>
            <person name="Flot J.-F."/>
            <person name="Tambutte S."/>
            <person name="Allemand D."/>
            <person name="Aranda M."/>
        </authorList>
    </citation>
    <scope>NUCLEOTIDE SEQUENCE [LARGE SCALE GENOMIC DNA]</scope>
</reference>
<dbReference type="AlphaFoldDB" id="A0A2B4RJN8"/>
<organism evidence="1 2">
    <name type="scientific">Stylophora pistillata</name>
    <name type="common">Smooth cauliflower coral</name>
    <dbReference type="NCBI Taxonomy" id="50429"/>
    <lineage>
        <taxon>Eukaryota</taxon>
        <taxon>Metazoa</taxon>
        <taxon>Cnidaria</taxon>
        <taxon>Anthozoa</taxon>
        <taxon>Hexacorallia</taxon>
        <taxon>Scleractinia</taxon>
        <taxon>Astrocoeniina</taxon>
        <taxon>Pocilloporidae</taxon>
        <taxon>Stylophora</taxon>
    </lineage>
</organism>
<proteinExistence type="predicted"/>
<gene>
    <name evidence="1" type="ORF">AWC38_SpisGene19146</name>
</gene>
<sequence length="439" mass="51313">MDQVRFDYSTKNIPIPPRNSYWKRLIEKIGSVIKRMRWKAFFFDRHEQSNNDAANSDNFGFKSRKCPPQNSDLDKFEADRLDMVHNTKFRNVNNKFQNKRNGDIKKIKKSTKAFIPADKTSNFYKLDKTHHDKLLRDSITTTYKKASTDAAIIIDSQAKSISQELKIDDRAEQIAKLQAFITLKDHKDNFAHHPTCRLINPAKSELGKVSKQILDNINSKIRKTTKLNQWKNTSNLRRSGSLRAYRTFPPEQPRRKIRKNNLGLYRDDGLVLLRNTSGPQPERIREDITREFKKQGLNIYISTNLKICNFLDVTLNLADGSHYPYRKPNNETLYINTNSKHPPTIIKHIPAAIGRRISDISSSKELFNKNKPHYESALKQSGHGEKLTYTERKKPETHIRKSRQRNIIWFNPPHSMNVQTNIGRIFMNLVSKYFPKNHR</sequence>
<protein>
    <submittedName>
        <fullName evidence="1">Uncharacterized protein</fullName>
    </submittedName>
</protein>